<reference evidence="3" key="1">
    <citation type="journal article" date="2011" name="Genome Res.">
        <title>Phylogeny-wide analysis of social amoeba genomes highlights ancient origins for complex intercellular communication.</title>
        <authorList>
            <person name="Heidel A.J."/>
            <person name="Lawal H.M."/>
            <person name="Felder M."/>
            <person name="Schilde C."/>
            <person name="Helps N.R."/>
            <person name="Tunggal B."/>
            <person name="Rivero F."/>
            <person name="John U."/>
            <person name="Schleicher M."/>
            <person name="Eichinger L."/>
            <person name="Platzer M."/>
            <person name="Noegel A.A."/>
            <person name="Schaap P."/>
            <person name="Gloeckner G."/>
        </authorList>
    </citation>
    <scope>NUCLEOTIDE SEQUENCE [LARGE SCALE GENOMIC DNA]</scope>
    <source>
        <strain evidence="3">SH3</strain>
    </source>
</reference>
<dbReference type="GeneID" id="14876660"/>
<proteinExistence type="predicted"/>
<accession>F4PII4</accession>
<dbReference type="InterPro" id="IPR011012">
    <property type="entry name" value="Longin-like_dom_sf"/>
</dbReference>
<dbReference type="EMBL" id="GL883006">
    <property type="protein sequence ID" value="EGG25413.1"/>
    <property type="molecule type" value="Genomic_DNA"/>
</dbReference>
<dbReference type="KEGG" id="dfa:DFA_03662"/>
<dbReference type="AlphaFoldDB" id="F4PII4"/>
<dbReference type="RefSeq" id="XP_004363264.1">
    <property type="nucleotide sequence ID" value="XM_004363207.1"/>
</dbReference>
<sequence>MAIVGLIVQNHNGNVLFQNVREYLSHEKANIASKAFIDQITSYDDAFISRGTTSHLTGSIVVLNMYRIYYMILNEIYILAISQANDNPYEGALYLARAKRVLLAVSKELTEVQIQRKYSEVYFALERVLFGEDGVEVLTQRLSDVQPHSISNRIDGHQDELSPHQGSLTQSGGAVSGGGLASGGLVHGLIGSSNASTGGLTPGSGVSVGGPSASSTAYLLATASSRRAMHYPRPTKISTTHLPKSSGAAPVRPPATHRRRPVVSAPTASCLPCVTPPLTRRPIGGGQVAIDGSGSSSPSEQLPETTGRKYSISHVTTKRSTPVTNTNTPNSNSDDAASSTSPLVSSPKTSSFIDPMKPDTSANQSSPSGGGGSGGDDSNSAKDSSSTTTRRDHHSSVSIPIKSKIII</sequence>
<feature type="compositionally biased region" description="Low complexity" evidence="1">
    <location>
        <begin position="376"/>
        <end position="388"/>
    </location>
</feature>
<protein>
    <submittedName>
        <fullName evidence="2">Uncharacterized protein</fullName>
    </submittedName>
</protein>
<feature type="compositionally biased region" description="Low complexity" evidence="1">
    <location>
        <begin position="320"/>
        <end position="342"/>
    </location>
</feature>
<feature type="region of interest" description="Disordered" evidence="1">
    <location>
        <begin position="149"/>
        <end position="174"/>
    </location>
</feature>
<feature type="region of interest" description="Disordered" evidence="1">
    <location>
        <begin position="235"/>
        <end position="407"/>
    </location>
</feature>
<dbReference type="OrthoDB" id="20621at2759"/>
<keyword evidence="3" id="KW-1185">Reference proteome</keyword>
<dbReference type="SUPFAM" id="SSF64356">
    <property type="entry name" value="SNARE-like"/>
    <property type="match status" value="1"/>
</dbReference>
<organism evidence="2 3">
    <name type="scientific">Cavenderia fasciculata</name>
    <name type="common">Slime mold</name>
    <name type="synonym">Dictyostelium fasciculatum</name>
    <dbReference type="NCBI Taxonomy" id="261658"/>
    <lineage>
        <taxon>Eukaryota</taxon>
        <taxon>Amoebozoa</taxon>
        <taxon>Evosea</taxon>
        <taxon>Eumycetozoa</taxon>
        <taxon>Dictyostelia</taxon>
        <taxon>Acytosteliales</taxon>
        <taxon>Cavenderiaceae</taxon>
        <taxon>Cavenderia</taxon>
    </lineage>
</organism>
<dbReference type="Proteomes" id="UP000007797">
    <property type="component" value="Unassembled WGS sequence"/>
</dbReference>
<evidence type="ECO:0000256" key="1">
    <source>
        <dbReference type="SAM" id="MobiDB-lite"/>
    </source>
</evidence>
<dbReference type="Gene3D" id="3.30.450.60">
    <property type="match status" value="1"/>
</dbReference>
<feature type="compositionally biased region" description="Polar residues" evidence="1">
    <location>
        <begin position="293"/>
        <end position="304"/>
    </location>
</feature>
<gene>
    <name evidence="2" type="ORF">DFA_03662</name>
</gene>
<evidence type="ECO:0000313" key="2">
    <source>
        <dbReference type="EMBL" id="EGG25413.1"/>
    </source>
</evidence>
<feature type="compositionally biased region" description="Low complexity" evidence="1">
    <location>
        <begin position="396"/>
        <end position="407"/>
    </location>
</feature>
<feature type="compositionally biased region" description="Polar residues" evidence="1">
    <location>
        <begin position="343"/>
        <end position="352"/>
    </location>
</feature>
<name>F4PII4_CACFS</name>
<evidence type="ECO:0000313" key="3">
    <source>
        <dbReference type="Proteomes" id="UP000007797"/>
    </source>
</evidence>